<keyword evidence="3" id="KW-0862">Zinc</keyword>
<evidence type="ECO:0000256" key="2">
    <source>
        <dbReference type="ARBA" id="ARBA00022771"/>
    </source>
</evidence>
<dbReference type="EMBL" id="JAUHHV010000004">
    <property type="protein sequence ID" value="KAK1428730.1"/>
    <property type="molecule type" value="Genomic_DNA"/>
</dbReference>
<name>A0AAD8NUG8_TARER</name>
<evidence type="ECO:0000256" key="1">
    <source>
        <dbReference type="ARBA" id="ARBA00022723"/>
    </source>
</evidence>
<dbReference type="AlphaFoldDB" id="A0AAD8NUG8"/>
<evidence type="ECO:0000256" key="3">
    <source>
        <dbReference type="ARBA" id="ARBA00022833"/>
    </source>
</evidence>
<dbReference type="InterPro" id="IPR013083">
    <property type="entry name" value="Znf_RING/FYVE/PHD"/>
</dbReference>
<dbReference type="Gene3D" id="3.30.40.10">
    <property type="entry name" value="Zinc/RING finger domain, C3HC4 (zinc finger)"/>
    <property type="match status" value="1"/>
</dbReference>
<dbReference type="SMART" id="SM00184">
    <property type="entry name" value="RING"/>
    <property type="match status" value="1"/>
</dbReference>
<dbReference type="GO" id="GO:0005829">
    <property type="term" value="C:cytosol"/>
    <property type="evidence" value="ECO:0007669"/>
    <property type="project" value="TreeGrafter"/>
</dbReference>
<protein>
    <recommendedName>
        <fullName evidence="5">RING-type domain-containing protein</fullName>
    </recommendedName>
</protein>
<dbReference type="PANTHER" id="PTHR15315">
    <property type="entry name" value="RING FINGER PROTEIN 41, 151"/>
    <property type="match status" value="1"/>
</dbReference>
<reference evidence="6" key="1">
    <citation type="journal article" date="2023" name="bioRxiv">
        <title>Improved chromosome-level genome assembly for marigold (Tagetes erecta).</title>
        <authorList>
            <person name="Jiang F."/>
            <person name="Yuan L."/>
            <person name="Wang S."/>
            <person name="Wang H."/>
            <person name="Xu D."/>
            <person name="Wang A."/>
            <person name="Fan W."/>
        </authorList>
    </citation>
    <scope>NUCLEOTIDE SEQUENCE</scope>
    <source>
        <strain evidence="6">WSJ</strain>
        <tissue evidence="6">Leaf</tissue>
    </source>
</reference>
<dbReference type="GO" id="GO:0016567">
    <property type="term" value="P:protein ubiquitination"/>
    <property type="evidence" value="ECO:0007669"/>
    <property type="project" value="TreeGrafter"/>
</dbReference>
<dbReference type="GO" id="GO:0008270">
    <property type="term" value="F:zinc ion binding"/>
    <property type="evidence" value="ECO:0007669"/>
    <property type="project" value="UniProtKB-KW"/>
</dbReference>
<feature type="domain" description="RING-type" evidence="5">
    <location>
        <begin position="147"/>
        <end position="186"/>
    </location>
</feature>
<dbReference type="SUPFAM" id="SSF57850">
    <property type="entry name" value="RING/U-box"/>
    <property type="match status" value="1"/>
</dbReference>
<keyword evidence="2 4" id="KW-0863">Zinc-finger</keyword>
<dbReference type="Pfam" id="PF13920">
    <property type="entry name" value="zf-C3HC4_3"/>
    <property type="match status" value="1"/>
</dbReference>
<comment type="caution">
    <text evidence="6">The sequence shown here is derived from an EMBL/GenBank/DDBJ whole genome shotgun (WGS) entry which is preliminary data.</text>
</comment>
<dbReference type="InterPro" id="IPR017907">
    <property type="entry name" value="Znf_RING_CS"/>
</dbReference>
<dbReference type="PROSITE" id="PS00518">
    <property type="entry name" value="ZF_RING_1"/>
    <property type="match status" value="1"/>
</dbReference>
<evidence type="ECO:0000313" key="6">
    <source>
        <dbReference type="EMBL" id="KAK1428730.1"/>
    </source>
</evidence>
<keyword evidence="1" id="KW-0479">Metal-binding</keyword>
<accession>A0AAD8NUG8</accession>
<evidence type="ECO:0000259" key="5">
    <source>
        <dbReference type="PROSITE" id="PS50089"/>
    </source>
</evidence>
<gene>
    <name evidence="6" type="ORF">QVD17_17570</name>
</gene>
<evidence type="ECO:0000256" key="4">
    <source>
        <dbReference type="PROSITE-ProRule" id="PRU00175"/>
    </source>
</evidence>
<evidence type="ECO:0000313" key="7">
    <source>
        <dbReference type="Proteomes" id="UP001229421"/>
    </source>
</evidence>
<dbReference type="Proteomes" id="UP001229421">
    <property type="component" value="Unassembled WGS sequence"/>
</dbReference>
<organism evidence="6 7">
    <name type="scientific">Tagetes erecta</name>
    <name type="common">African marigold</name>
    <dbReference type="NCBI Taxonomy" id="13708"/>
    <lineage>
        <taxon>Eukaryota</taxon>
        <taxon>Viridiplantae</taxon>
        <taxon>Streptophyta</taxon>
        <taxon>Embryophyta</taxon>
        <taxon>Tracheophyta</taxon>
        <taxon>Spermatophyta</taxon>
        <taxon>Magnoliopsida</taxon>
        <taxon>eudicotyledons</taxon>
        <taxon>Gunneridae</taxon>
        <taxon>Pentapetalae</taxon>
        <taxon>asterids</taxon>
        <taxon>campanulids</taxon>
        <taxon>Asterales</taxon>
        <taxon>Asteraceae</taxon>
        <taxon>Asteroideae</taxon>
        <taxon>Heliantheae alliance</taxon>
        <taxon>Tageteae</taxon>
        <taxon>Tagetes</taxon>
    </lineage>
</organism>
<dbReference type="PROSITE" id="PS50089">
    <property type="entry name" value="ZF_RING_2"/>
    <property type="match status" value="1"/>
</dbReference>
<keyword evidence="7" id="KW-1185">Reference proteome</keyword>
<dbReference type="GO" id="GO:0061630">
    <property type="term" value="F:ubiquitin protein ligase activity"/>
    <property type="evidence" value="ECO:0007669"/>
    <property type="project" value="TreeGrafter"/>
</dbReference>
<dbReference type="InterPro" id="IPR001841">
    <property type="entry name" value="Znf_RING"/>
</dbReference>
<dbReference type="PANTHER" id="PTHR15315:SF86">
    <property type="entry name" value="ZINC FINGER, RING_FYVE_PHD-TYPE-RELATED"/>
    <property type="match status" value="1"/>
</dbReference>
<proteinExistence type="predicted"/>
<sequence>MRKNYKDSVKSLEADIQLANTLAMNCVKDDDGSYIQLRVDFSPAAHLFFNLFPWADCRMAGALGLIRVFIYKIYANGKTSMHLLERKASMRQFYGFVLPSIMQLQRGITDLDERKQKEIWFASYSRKDNPKKENLSDAADVEREAECEICMETTYRRVVLPGCNHSLCFKCYRDWNERARSCPFCRASLKGVKLTDVWILIEASDIIDLAKILKENTKRLFMYIEKLPLVQIPKD</sequence>